<dbReference type="Proteomes" id="UP000004095">
    <property type="component" value="Unassembled WGS sequence"/>
</dbReference>
<accession>A1ZKG7</accession>
<sequence>MHTTIQNELAKLEESQNIEILYACESGSRAWGFPSPDSDYDVRFFYRHSRDKYLSIHPPDDNINLFVTKDLDFNGWEIRKALHLFGKSNVSPYEWMQSDTLYLQKTDFVERLRAIAPQYFSPRAAIHHYLGIARNTFESALQEPEVKLKKYFYALRTVLSACWIAQYQSIPPLQFYKLLPLIEDEQLISIIQDLLEQKAKAKEGETIAPELYVHEFIKGGLKKCEIAAQKFEKLTPDWEPLNALFRESIGDGMQV</sequence>
<dbReference type="EMBL" id="AAWS01000012">
    <property type="protein sequence ID" value="EAY29193.1"/>
    <property type="molecule type" value="Genomic_DNA"/>
</dbReference>
<evidence type="ECO:0000313" key="2">
    <source>
        <dbReference type="Proteomes" id="UP000004095"/>
    </source>
</evidence>
<dbReference type="InterPro" id="IPR018775">
    <property type="entry name" value="RlaP"/>
</dbReference>
<organism evidence="1 2">
    <name type="scientific">Microscilla marina ATCC 23134</name>
    <dbReference type="NCBI Taxonomy" id="313606"/>
    <lineage>
        <taxon>Bacteria</taxon>
        <taxon>Pseudomonadati</taxon>
        <taxon>Bacteroidota</taxon>
        <taxon>Cytophagia</taxon>
        <taxon>Cytophagales</taxon>
        <taxon>Microscillaceae</taxon>
        <taxon>Microscilla</taxon>
    </lineage>
</organism>
<dbReference type="PANTHER" id="PTHR34817:SF2">
    <property type="entry name" value="NUCLEOTIDYLTRANSFERASE"/>
    <property type="match status" value="1"/>
</dbReference>
<dbReference type="AlphaFoldDB" id="A1ZKG7"/>
<name>A1ZKG7_MICM2</name>
<comment type="caution">
    <text evidence="1">The sequence shown here is derived from an EMBL/GenBank/DDBJ whole genome shotgun (WGS) entry which is preliminary data.</text>
</comment>
<dbReference type="RefSeq" id="WP_002696826.1">
    <property type="nucleotide sequence ID" value="NZ_AAWS01000012.1"/>
</dbReference>
<dbReference type="OrthoDB" id="9796845at2"/>
<evidence type="ECO:0000313" key="1">
    <source>
        <dbReference type="EMBL" id="EAY29193.1"/>
    </source>
</evidence>
<evidence type="ECO:0008006" key="3">
    <source>
        <dbReference type="Google" id="ProtNLM"/>
    </source>
</evidence>
<dbReference type="Pfam" id="PF10127">
    <property type="entry name" value="RlaP"/>
    <property type="match status" value="1"/>
</dbReference>
<keyword evidence="2" id="KW-1185">Reference proteome</keyword>
<dbReference type="eggNOG" id="COG3541">
    <property type="taxonomic scope" value="Bacteria"/>
</dbReference>
<gene>
    <name evidence="1" type="ORF">M23134_02384</name>
</gene>
<proteinExistence type="predicted"/>
<reference evidence="1 2" key="1">
    <citation type="submission" date="2007-01" db="EMBL/GenBank/DDBJ databases">
        <authorList>
            <person name="Haygood M."/>
            <person name="Podell S."/>
            <person name="Anderson C."/>
            <person name="Hopkinson B."/>
            <person name="Roe K."/>
            <person name="Barbeau K."/>
            <person name="Gaasterland T."/>
            <person name="Ferriera S."/>
            <person name="Johnson J."/>
            <person name="Kravitz S."/>
            <person name="Beeson K."/>
            <person name="Sutton G."/>
            <person name="Rogers Y.-H."/>
            <person name="Friedman R."/>
            <person name="Frazier M."/>
            <person name="Venter J.C."/>
        </authorList>
    </citation>
    <scope>NUCLEOTIDE SEQUENCE [LARGE SCALE GENOMIC DNA]</scope>
    <source>
        <strain evidence="1 2">ATCC 23134</strain>
    </source>
</reference>
<dbReference type="PANTHER" id="PTHR34817">
    <property type="entry name" value="NUCLEOTIDYLTRANSFERASE"/>
    <property type="match status" value="1"/>
</dbReference>
<protein>
    <recommendedName>
        <fullName evidence="3">YcgL</fullName>
    </recommendedName>
</protein>